<keyword evidence="1" id="KW-0472">Membrane</keyword>
<accession>A0A4P9WMB5</accession>
<feature type="transmembrane region" description="Helical" evidence="1">
    <location>
        <begin position="274"/>
        <end position="297"/>
    </location>
</feature>
<dbReference type="InterPro" id="IPR026749">
    <property type="entry name" value="Tmem135"/>
</dbReference>
<dbReference type="Proteomes" id="UP000269721">
    <property type="component" value="Unassembled WGS sequence"/>
</dbReference>
<feature type="non-terminal residue" evidence="2">
    <location>
        <position position="442"/>
    </location>
</feature>
<dbReference type="AlphaFoldDB" id="A0A4P9WMB5"/>
<evidence type="ECO:0000313" key="2">
    <source>
        <dbReference type="EMBL" id="RKO94054.1"/>
    </source>
</evidence>
<protein>
    <recommendedName>
        <fullName evidence="4">Transmembrane protein 135 N-terminal domain-containing protein</fullName>
    </recommendedName>
</protein>
<dbReference type="EMBL" id="KZ994028">
    <property type="protein sequence ID" value="RKO94054.1"/>
    <property type="molecule type" value="Genomic_DNA"/>
</dbReference>
<sequence>ARPPPYVPPKWDGVAPISVHAVKGGARAFVMAYGIRGGMAMLLKIVAVLRRRCVWGEGRTIPQVFTSFFSTESRRFASVVGSFTFLWKFTNNLIHHYTGRQSRWNGAVAGTVAGLSILFEEKENRKALASQFCMRGLQAAYNALNVHRELRIPHGDSLLFSIACGSVMYAFIMQPKVRVGVDYAWISKTARIPSRNLAFNRENVRAWEHSPNVPPKIDVTEMLACIDNNKPLAVPAMRARALEYVDAHGGAMPIVPCSVLHPSDTSCIKFSAKLWYRTALGIWPVYAALNFVPLVVLKSGALINNPKTHLARVAHSTLRSTLFLSTFVQTYMNLVCLERAAVDRWGIISRDRRVWYYISGLLCACSIFLENPARRAELAMYVLPKGMMSLWRVSYNRGRMFRIPFFEVYAGAAAMGMLMSVYQTEPHLMSSLLFKVMEKILG</sequence>
<gene>
    <name evidence="2" type="ORF">BDK51DRAFT_12552</name>
</gene>
<keyword evidence="1" id="KW-1133">Transmembrane helix</keyword>
<dbReference type="PANTHER" id="PTHR12459">
    <property type="entry name" value="TRANSMEMBRANE PROTEIN 135-RELATED"/>
    <property type="match status" value="1"/>
</dbReference>
<keyword evidence="3" id="KW-1185">Reference proteome</keyword>
<evidence type="ECO:0000313" key="3">
    <source>
        <dbReference type="Proteomes" id="UP000269721"/>
    </source>
</evidence>
<proteinExistence type="predicted"/>
<feature type="non-terminal residue" evidence="2">
    <location>
        <position position="1"/>
    </location>
</feature>
<dbReference type="PANTHER" id="PTHR12459:SF15">
    <property type="entry name" value="TRANSMEMBRANE PROTEIN 135"/>
    <property type="match status" value="1"/>
</dbReference>
<organism evidence="2 3">
    <name type="scientific">Blyttiomyces helicus</name>
    <dbReference type="NCBI Taxonomy" id="388810"/>
    <lineage>
        <taxon>Eukaryota</taxon>
        <taxon>Fungi</taxon>
        <taxon>Fungi incertae sedis</taxon>
        <taxon>Chytridiomycota</taxon>
        <taxon>Chytridiomycota incertae sedis</taxon>
        <taxon>Chytridiomycetes</taxon>
        <taxon>Chytridiomycetes incertae sedis</taxon>
        <taxon>Blyttiomyces</taxon>
    </lineage>
</organism>
<keyword evidence="1" id="KW-0812">Transmembrane</keyword>
<name>A0A4P9WMB5_9FUNG</name>
<evidence type="ECO:0000256" key="1">
    <source>
        <dbReference type="SAM" id="Phobius"/>
    </source>
</evidence>
<reference evidence="3" key="1">
    <citation type="journal article" date="2018" name="Nat. Microbiol.">
        <title>Leveraging single-cell genomics to expand the fungal tree of life.</title>
        <authorList>
            <person name="Ahrendt S.R."/>
            <person name="Quandt C.A."/>
            <person name="Ciobanu D."/>
            <person name="Clum A."/>
            <person name="Salamov A."/>
            <person name="Andreopoulos B."/>
            <person name="Cheng J.F."/>
            <person name="Woyke T."/>
            <person name="Pelin A."/>
            <person name="Henrissat B."/>
            <person name="Reynolds N.K."/>
            <person name="Benny G.L."/>
            <person name="Smith M.E."/>
            <person name="James T.Y."/>
            <person name="Grigoriev I.V."/>
        </authorList>
    </citation>
    <scope>NUCLEOTIDE SEQUENCE [LARGE SCALE GENOMIC DNA]</scope>
</reference>
<dbReference type="OrthoDB" id="291792at2759"/>
<evidence type="ECO:0008006" key="4">
    <source>
        <dbReference type="Google" id="ProtNLM"/>
    </source>
</evidence>
<feature type="transmembrane region" description="Helical" evidence="1">
    <location>
        <begin position="406"/>
        <end position="424"/>
    </location>
</feature>